<comment type="caution">
    <text evidence="4">The sequence shown here is derived from an EMBL/GenBank/DDBJ whole genome shotgun (WGS) entry which is preliminary data.</text>
</comment>
<evidence type="ECO:0000256" key="2">
    <source>
        <dbReference type="ARBA" id="ARBA00023136"/>
    </source>
</evidence>
<keyword evidence="5" id="KW-1185">Reference proteome</keyword>
<name>A0A1A7QI66_9FLAO</name>
<keyword evidence="2" id="KW-0472">Membrane</keyword>
<comment type="subcellular location">
    <subcellularLocation>
        <location evidence="1">Membrane</location>
    </subcellularLocation>
</comment>
<dbReference type="SUPFAM" id="SSF56601">
    <property type="entry name" value="beta-lactamase/transpeptidase-like"/>
    <property type="match status" value="1"/>
</dbReference>
<proteinExistence type="predicted"/>
<evidence type="ECO:0000256" key="1">
    <source>
        <dbReference type="ARBA" id="ARBA00004370"/>
    </source>
</evidence>
<protein>
    <submittedName>
        <fullName evidence="4">CubicO group peptidase (Beta-lactamase class C family)</fullName>
    </submittedName>
</protein>
<evidence type="ECO:0000313" key="4">
    <source>
        <dbReference type="EMBL" id="RAJ25113.1"/>
    </source>
</evidence>
<dbReference type="PANTHER" id="PTHR46825">
    <property type="entry name" value="D-ALANYL-D-ALANINE-CARBOXYPEPTIDASE/ENDOPEPTIDASE AMPH"/>
    <property type="match status" value="1"/>
</dbReference>
<dbReference type="Proteomes" id="UP000248987">
    <property type="component" value="Unassembled WGS sequence"/>
</dbReference>
<feature type="domain" description="Beta-lactamase-related" evidence="3">
    <location>
        <begin position="24"/>
        <end position="334"/>
    </location>
</feature>
<accession>A0A1A7QI66</accession>
<dbReference type="EMBL" id="QLLQ01000004">
    <property type="protein sequence ID" value="RAJ25113.1"/>
    <property type="molecule type" value="Genomic_DNA"/>
</dbReference>
<dbReference type="STRING" id="49280.A9996_18925"/>
<dbReference type="InterPro" id="IPR012338">
    <property type="entry name" value="Beta-lactam/transpept-like"/>
</dbReference>
<organism evidence="4 5">
    <name type="scientific">Gelidibacter algens</name>
    <dbReference type="NCBI Taxonomy" id="49280"/>
    <lineage>
        <taxon>Bacteria</taxon>
        <taxon>Pseudomonadati</taxon>
        <taxon>Bacteroidota</taxon>
        <taxon>Flavobacteriia</taxon>
        <taxon>Flavobacteriales</taxon>
        <taxon>Flavobacteriaceae</taxon>
        <taxon>Gelidibacter</taxon>
    </lineage>
</organism>
<gene>
    <name evidence="4" type="ORF">LX77_01414</name>
</gene>
<dbReference type="AlphaFoldDB" id="A0A1A7QI66"/>
<dbReference type="Gene3D" id="3.40.710.10">
    <property type="entry name" value="DD-peptidase/beta-lactamase superfamily"/>
    <property type="match status" value="1"/>
</dbReference>
<evidence type="ECO:0000259" key="3">
    <source>
        <dbReference type="Pfam" id="PF00144"/>
    </source>
</evidence>
<dbReference type="PANTHER" id="PTHR46825:SF11">
    <property type="entry name" value="PENICILLIN-BINDING PROTEIN 4"/>
    <property type="match status" value="1"/>
</dbReference>
<sequence length="354" mass="41042">MTFLSFNAIHSQTNKSYADSIRVKYSIPELSYAVVKSDIILEIAATGFHSMNLPDRATINDRFHIGSNTKAMTAFIIAKYVEAGKLSWDTNFFDIFPKWEKFANKEYMNITLRQLLTHRAGVQPFQGEDTDPIFPKFEGNNEKRNKEFSKFLLTLNPVTPDEGTSFVYSNAGYQLATLMLEKVSHKSWEQLVKEVYNDKLDIHVEFSWPENQKRKDTWGHLFDGKTYTPVPSDSDYKIDLMQASGDINLTLPDYIKFIQLNLKGFSGESNYLKADTYKYIHNASIDYAIGWFNILENERHYFTHSGTDGTYYSLVTIDRERNIAYICFTNSFSDDTQMGVRMLMRKLEESWNDK</sequence>
<evidence type="ECO:0000313" key="5">
    <source>
        <dbReference type="Proteomes" id="UP000248987"/>
    </source>
</evidence>
<dbReference type="GO" id="GO:0016020">
    <property type="term" value="C:membrane"/>
    <property type="evidence" value="ECO:0007669"/>
    <property type="project" value="UniProtKB-SubCell"/>
</dbReference>
<dbReference type="InterPro" id="IPR001466">
    <property type="entry name" value="Beta-lactam-related"/>
</dbReference>
<reference evidence="4 5" key="1">
    <citation type="submission" date="2018-06" db="EMBL/GenBank/DDBJ databases">
        <title>Genomic Encyclopedia of Archaeal and Bacterial Type Strains, Phase II (KMG-II): from individual species to whole genera.</title>
        <authorList>
            <person name="Goeker M."/>
        </authorList>
    </citation>
    <scope>NUCLEOTIDE SEQUENCE [LARGE SCALE GENOMIC DNA]</scope>
    <source>
        <strain evidence="4 5">DSM 12408</strain>
    </source>
</reference>
<dbReference type="InterPro" id="IPR050491">
    <property type="entry name" value="AmpC-like"/>
</dbReference>
<dbReference type="Pfam" id="PF00144">
    <property type="entry name" value="Beta-lactamase"/>
    <property type="match status" value="1"/>
</dbReference>